<protein>
    <submittedName>
        <fullName evidence="2">Type II toxin-antitoxin system RatA family toxin</fullName>
    </submittedName>
</protein>
<dbReference type="RefSeq" id="WP_386154817.1">
    <property type="nucleotide sequence ID" value="NZ_JBHMBS010000002.1"/>
</dbReference>
<dbReference type="InterPro" id="IPR023393">
    <property type="entry name" value="START-like_dom_sf"/>
</dbReference>
<name>A0ABV5T7K0_9ACTN</name>
<proteinExistence type="predicted"/>
<sequence>MTSRTLKATVPATAAEVIERLGDEPAFPAYARDIVSVSDTGDGLRQWVLAFRGGTARWTQRSRGTGSGPQPYRIEFEQVSGDFQHLKGAWTSTDLPDGCEVVFDVDYSTSVPHLAGAIDSAVGRVLVRSAHQIMFAVGGSVHVTAGDRHLRDMPEGFTPEGITDDALR</sequence>
<dbReference type="Gene3D" id="3.30.530.20">
    <property type="match status" value="1"/>
</dbReference>
<dbReference type="EMBL" id="JBHMBS010000002">
    <property type="protein sequence ID" value="MFB9675012.1"/>
    <property type="molecule type" value="Genomic_DNA"/>
</dbReference>
<evidence type="ECO:0000259" key="1">
    <source>
        <dbReference type="Pfam" id="PF03364"/>
    </source>
</evidence>
<feature type="domain" description="Coenzyme Q-binding protein COQ10 START" evidence="1">
    <location>
        <begin position="15"/>
        <end position="126"/>
    </location>
</feature>
<dbReference type="SUPFAM" id="SSF55961">
    <property type="entry name" value="Bet v1-like"/>
    <property type="match status" value="1"/>
</dbReference>
<dbReference type="InterPro" id="IPR005031">
    <property type="entry name" value="COQ10_START"/>
</dbReference>
<dbReference type="Pfam" id="PF03364">
    <property type="entry name" value="Polyketide_cyc"/>
    <property type="match status" value="1"/>
</dbReference>
<gene>
    <name evidence="2" type="ORF">ACFFRH_05895</name>
</gene>
<evidence type="ECO:0000313" key="3">
    <source>
        <dbReference type="Proteomes" id="UP001589610"/>
    </source>
</evidence>
<accession>A0ABV5T7K0</accession>
<keyword evidence="3" id="KW-1185">Reference proteome</keyword>
<organism evidence="2 3">
    <name type="scientific">Streptosporangium vulgare</name>
    <dbReference type="NCBI Taxonomy" id="46190"/>
    <lineage>
        <taxon>Bacteria</taxon>
        <taxon>Bacillati</taxon>
        <taxon>Actinomycetota</taxon>
        <taxon>Actinomycetes</taxon>
        <taxon>Streptosporangiales</taxon>
        <taxon>Streptosporangiaceae</taxon>
        <taxon>Streptosporangium</taxon>
    </lineage>
</organism>
<evidence type="ECO:0000313" key="2">
    <source>
        <dbReference type="EMBL" id="MFB9675012.1"/>
    </source>
</evidence>
<dbReference type="Proteomes" id="UP001589610">
    <property type="component" value="Unassembled WGS sequence"/>
</dbReference>
<reference evidence="2 3" key="1">
    <citation type="submission" date="2024-09" db="EMBL/GenBank/DDBJ databases">
        <authorList>
            <person name="Sun Q."/>
            <person name="Mori K."/>
        </authorList>
    </citation>
    <scope>NUCLEOTIDE SEQUENCE [LARGE SCALE GENOMIC DNA]</scope>
    <source>
        <strain evidence="2 3">JCM 3028</strain>
    </source>
</reference>
<comment type="caution">
    <text evidence="2">The sequence shown here is derived from an EMBL/GenBank/DDBJ whole genome shotgun (WGS) entry which is preliminary data.</text>
</comment>